<protein>
    <submittedName>
        <fullName evidence="1">Uncharacterized protein</fullName>
    </submittedName>
</protein>
<organism evidence="1 2">
    <name type="scientific">Bacillus cereus</name>
    <dbReference type="NCBI Taxonomy" id="1396"/>
    <lineage>
        <taxon>Bacteria</taxon>
        <taxon>Bacillati</taxon>
        <taxon>Bacillota</taxon>
        <taxon>Bacilli</taxon>
        <taxon>Bacillales</taxon>
        <taxon>Bacillaceae</taxon>
        <taxon>Bacillus</taxon>
        <taxon>Bacillus cereus group</taxon>
    </lineage>
</organism>
<dbReference type="AlphaFoldDB" id="A0A9X6B3S6"/>
<gene>
    <name evidence="1" type="ORF">BLX06_30495</name>
</gene>
<dbReference type="Proteomes" id="UP000190641">
    <property type="component" value="Unassembled WGS sequence"/>
</dbReference>
<proteinExistence type="predicted"/>
<evidence type="ECO:0000313" key="1">
    <source>
        <dbReference type="EMBL" id="OOR71478.1"/>
    </source>
</evidence>
<evidence type="ECO:0000313" key="2">
    <source>
        <dbReference type="Proteomes" id="UP000190641"/>
    </source>
</evidence>
<reference evidence="1 2" key="1">
    <citation type="submission" date="2017-01" db="EMBL/GenBank/DDBJ databases">
        <title>Bacillus cereus isolates.</title>
        <authorList>
            <person name="Beno S.M."/>
        </authorList>
    </citation>
    <scope>NUCLEOTIDE SEQUENCE [LARGE SCALE GENOMIC DNA]</scope>
    <source>
        <strain evidence="1 2">FSL K6-1030</strain>
    </source>
</reference>
<comment type="caution">
    <text evidence="1">The sequence shown here is derived from an EMBL/GenBank/DDBJ whole genome shotgun (WGS) entry which is preliminary data.</text>
</comment>
<dbReference type="EMBL" id="MUAU01000201">
    <property type="protein sequence ID" value="OOR71478.1"/>
    <property type="molecule type" value="Genomic_DNA"/>
</dbReference>
<name>A0A9X6B3S6_BACCE</name>
<accession>A0A9X6B3S6</accession>
<sequence>MFAISVKGNGTFDVSAILREFGIINPPSWLVWSILTAGSAAFVVSVLASAGMVTVPAAAIPALLGADGAFA</sequence>